<dbReference type="GO" id="GO:0005634">
    <property type="term" value="C:nucleus"/>
    <property type="evidence" value="ECO:0007669"/>
    <property type="project" value="UniProtKB-SubCell"/>
</dbReference>
<keyword evidence="5" id="KW-0539">Nucleus</keyword>
<name>A0AAV1REL9_9ROSI</name>
<evidence type="ECO:0000256" key="6">
    <source>
        <dbReference type="ARBA" id="ARBA00023306"/>
    </source>
</evidence>
<organism evidence="8 9">
    <name type="scientific">Dovyalis caffra</name>
    <dbReference type="NCBI Taxonomy" id="77055"/>
    <lineage>
        <taxon>Eukaryota</taxon>
        <taxon>Viridiplantae</taxon>
        <taxon>Streptophyta</taxon>
        <taxon>Embryophyta</taxon>
        <taxon>Tracheophyta</taxon>
        <taxon>Spermatophyta</taxon>
        <taxon>Magnoliopsida</taxon>
        <taxon>eudicotyledons</taxon>
        <taxon>Gunneridae</taxon>
        <taxon>Pentapetalae</taxon>
        <taxon>rosids</taxon>
        <taxon>fabids</taxon>
        <taxon>Malpighiales</taxon>
        <taxon>Salicaceae</taxon>
        <taxon>Flacourtieae</taxon>
        <taxon>Dovyalis</taxon>
    </lineage>
</organism>
<evidence type="ECO:0000256" key="7">
    <source>
        <dbReference type="SAM" id="MobiDB-lite"/>
    </source>
</evidence>
<evidence type="ECO:0000256" key="5">
    <source>
        <dbReference type="ARBA" id="ARBA00023242"/>
    </source>
</evidence>
<dbReference type="PANTHER" id="PTHR12172:SF0">
    <property type="entry name" value="CELL CYCLE CHECKPOINT PROTEIN RAD17"/>
    <property type="match status" value="1"/>
</dbReference>
<keyword evidence="4" id="KW-0067">ATP-binding</keyword>
<protein>
    <submittedName>
        <fullName evidence="8">Uncharacterized protein</fullName>
    </submittedName>
</protein>
<evidence type="ECO:0000256" key="1">
    <source>
        <dbReference type="ARBA" id="ARBA00004123"/>
    </source>
</evidence>
<evidence type="ECO:0000313" key="9">
    <source>
        <dbReference type="Proteomes" id="UP001314170"/>
    </source>
</evidence>
<dbReference type="PANTHER" id="PTHR12172">
    <property type="entry name" value="CELL CYCLE CHECKPOINT PROTEIN RAD17"/>
    <property type="match status" value="1"/>
</dbReference>
<keyword evidence="2" id="KW-0547">Nucleotide-binding</keyword>
<feature type="region of interest" description="Disordered" evidence="7">
    <location>
        <begin position="179"/>
        <end position="208"/>
    </location>
</feature>
<gene>
    <name evidence="8" type="ORF">DCAF_LOCUS9806</name>
</gene>
<dbReference type="GO" id="GO:0003689">
    <property type="term" value="F:DNA clamp loader activity"/>
    <property type="evidence" value="ECO:0007669"/>
    <property type="project" value="TreeGrafter"/>
</dbReference>
<proteinExistence type="predicted"/>
<dbReference type="GO" id="GO:0003682">
    <property type="term" value="F:chromatin binding"/>
    <property type="evidence" value="ECO:0007669"/>
    <property type="project" value="TreeGrafter"/>
</dbReference>
<dbReference type="GO" id="GO:0006281">
    <property type="term" value="P:DNA repair"/>
    <property type="evidence" value="ECO:0007669"/>
    <property type="project" value="InterPro"/>
</dbReference>
<comment type="subcellular location">
    <subcellularLocation>
        <location evidence="1">Nucleus</location>
    </subcellularLocation>
</comment>
<reference evidence="8 9" key="1">
    <citation type="submission" date="2024-01" db="EMBL/GenBank/DDBJ databases">
        <authorList>
            <person name="Waweru B."/>
        </authorList>
    </citation>
    <scope>NUCLEOTIDE SEQUENCE [LARGE SCALE GENOMIC DNA]</scope>
</reference>
<dbReference type="GO" id="GO:0005524">
    <property type="term" value="F:ATP binding"/>
    <property type="evidence" value="ECO:0007669"/>
    <property type="project" value="UniProtKB-KW"/>
</dbReference>
<dbReference type="Proteomes" id="UP001314170">
    <property type="component" value="Unassembled WGS sequence"/>
</dbReference>
<keyword evidence="9" id="KW-1185">Reference proteome</keyword>
<dbReference type="EMBL" id="CAWUPB010000950">
    <property type="protein sequence ID" value="CAK7334219.1"/>
    <property type="molecule type" value="Genomic_DNA"/>
</dbReference>
<evidence type="ECO:0000256" key="2">
    <source>
        <dbReference type="ARBA" id="ARBA00022741"/>
    </source>
</evidence>
<evidence type="ECO:0000256" key="4">
    <source>
        <dbReference type="ARBA" id="ARBA00022840"/>
    </source>
</evidence>
<accession>A0AAV1REL9</accession>
<evidence type="ECO:0000313" key="8">
    <source>
        <dbReference type="EMBL" id="CAK7334219.1"/>
    </source>
</evidence>
<feature type="compositionally biased region" description="Basic and acidic residues" evidence="7">
    <location>
        <begin position="188"/>
        <end position="208"/>
    </location>
</feature>
<evidence type="ECO:0000256" key="3">
    <source>
        <dbReference type="ARBA" id="ARBA00022763"/>
    </source>
</evidence>
<dbReference type="GO" id="GO:0033314">
    <property type="term" value="P:mitotic DNA replication checkpoint signaling"/>
    <property type="evidence" value="ECO:0007669"/>
    <property type="project" value="TreeGrafter"/>
</dbReference>
<keyword evidence="3" id="KW-0227">DNA damage</keyword>
<keyword evidence="6" id="KW-0131">Cell cycle</keyword>
<dbReference type="GO" id="GO:0000077">
    <property type="term" value="P:DNA damage checkpoint signaling"/>
    <property type="evidence" value="ECO:0007669"/>
    <property type="project" value="TreeGrafter"/>
</dbReference>
<dbReference type="InterPro" id="IPR004582">
    <property type="entry name" value="Checkpoint_prot_Rad17_Rad24"/>
</dbReference>
<comment type="caution">
    <text evidence="8">The sequence shown here is derived from an EMBL/GenBank/DDBJ whole genome shotgun (WGS) entry which is preliminary data.</text>
</comment>
<dbReference type="AlphaFoldDB" id="A0AAV1REL9"/>
<sequence length="230" mass="26043">MPSSEFIRVVAEGDAFLVLEKFSRLPLKMEAPEKVLCQAHGQARPIADFLHENVLDFISDEAMDDAWHVASYLSDSDLLLSSFRGMLARYNEAENVLQSAAASVAVRGVLFGNSHPSPSRWHAIRKPKLWQVEQSMLHNQKEMVRQRFTAYSGSSSSHLSDVATEYMPVLKWLGYRASGSEDNQAPTHRNETDDGSCDKMSLDDKESDLSDDEIEEWYKVTVFLLWNGKR</sequence>